<proteinExistence type="predicted"/>
<dbReference type="Proteomes" id="UP000253318">
    <property type="component" value="Unassembled WGS sequence"/>
</dbReference>
<comment type="caution">
    <text evidence="4">The sequence shown here is derived from an EMBL/GenBank/DDBJ whole genome shotgun (WGS) entry which is preliminary data.</text>
</comment>
<dbReference type="PANTHER" id="PTHR43037">
    <property type="entry name" value="UNNAMED PRODUCT-RELATED"/>
    <property type="match status" value="1"/>
</dbReference>
<feature type="signal peptide" evidence="3">
    <location>
        <begin position="1"/>
        <end position="41"/>
    </location>
</feature>
<evidence type="ECO:0000256" key="1">
    <source>
        <dbReference type="ARBA" id="ARBA00022729"/>
    </source>
</evidence>
<evidence type="ECO:0008006" key="6">
    <source>
        <dbReference type="Google" id="ProtNLM"/>
    </source>
</evidence>
<keyword evidence="2" id="KW-0378">Hydrolase</keyword>
<protein>
    <recommendedName>
        <fullName evidence="6">Esterase</fullName>
    </recommendedName>
</protein>
<sequence>MSSAPSRSPLRPSSPSRARTLLGLLLVLLAAATALAPPARAAALTQVTGFGSNPGGLGMYAYVPESAGEGAPLVVLLHGCTQTAAGYHANSGWQKYADSEGLVLVYAEQRLVNNASRCFNWFQPADVARGSGEALSIRQMVAHAHTAFGTDPGRGYVSGLSAGGAMAAEMLSAYPETFAGGAVVAGLPSGCAADLLSAFGCQNPGRDRTPDQWGDAVRAKNPGYTGPWPRVAIWHGTADTTVVPANARESRDQWTDVWGIGQTPTSTGQLPGGTVVEEYAAPSGAVAVARYQVPGMGHGTPVDPGPAAEQCGTAGAYFLDTVCSSYHTARFWGILG</sequence>
<dbReference type="InterPro" id="IPR010126">
    <property type="entry name" value="Esterase_phb"/>
</dbReference>
<evidence type="ECO:0000256" key="2">
    <source>
        <dbReference type="ARBA" id="ARBA00022801"/>
    </source>
</evidence>
<dbReference type="PANTHER" id="PTHR43037:SF1">
    <property type="entry name" value="BLL1128 PROTEIN"/>
    <property type="match status" value="1"/>
</dbReference>
<gene>
    <name evidence="4" type="ORF">DEF24_24925</name>
</gene>
<dbReference type="GO" id="GO:0016787">
    <property type="term" value="F:hydrolase activity"/>
    <property type="evidence" value="ECO:0007669"/>
    <property type="project" value="UniProtKB-KW"/>
</dbReference>
<dbReference type="RefSeq" id="WP_114397857.1">
    <property type="nucleotide sequence ID" value="NZ_QEIM01000050.1"/>
</dbReference>
<keyword evidence="1 3" id="KW-0732">Signal</keyword>
<keyword evidence="5" id="KW-1185">Reference proteome</keyword>
<dbReference type="NCBIfam" id="TIGR01840">
    <property type="entry name" value="esterase_phb"/>
    <property type="match status" value="1"/>
</dbReference>
<dbReference type="SUPFAM" id="SSF53474">
    <property type="entry name" value="alpha/beta-Hydrolases"/>
    <property type="match status" value="2"/>
</dbReference>
<feature type="chain" id="PRO_5016786861" description="Esterase" evidence="3">
    <location>
        <begin position="42"/>
        <end position="336"/>
    </location>
</feature>
<evidence type="ECO:0000313" key="5">
    <source>
        <dbReference type="Proteomes" id="UP000253318"/>
    </source>
</evidence>
<dbReference type="InterPro" id="IPR029058">
    <property type="entry name" value="AB_hydrolase_fold"/>
</dbReference>
<dbReference type="AlphaFoldDB" id="A0A368SYP8"/>
<dbReference type="Gene3D" id="3.40.50.1820">
    <property type="entry name" value="alpha/beta hydrolase"/>
    <property type="match status" value="1"/>
</dbReference>
<dbReference type="Pfam" id="PF10503">
    <property type="entry name" value="Esterase_PHB"/>
    <property type="match status" value="1"/>
</dbReference>
<organism evidence="4 5">
    <name type="scientific">Marinitenerispora sediminis</name>
    <dbReference type="NCBI Taxonomy" id="1931232"/>
    <lineage>
        <taxon>Bacteria</taxon>
        <taxon>Bacillati</taxon>
        <taxon>Actinomycetota</taxon>
        <taxon>Actinomycetes</taxon>
        <taxon>Streptosporangiales</taxon>
        <taxon>Nocardiopsidaceae</taxon>
        <taxon>Marinitenerispora</taxon>
    </lineage>
</organism>
<evidence type="ECO:0000313" key="4">
    <source>
        <dbReference type="EMBL" id="RCV49733.1"/>
    </source>
</evidence>
<dbReference type="GO" id="GO:0005576">
    <property type="term" value="C:extracellular region"/>
    <property type="evidence" value="ECO:0007669"/>
    <property type="project" value="InterPro"/>
</dbReference>
<dbReference type="InterPro" id="IPR050955">
    <property type="entry name" value="Plant_Biomass_Hydrol_Est"/>
</dbReference>
<name>A0A368SYP8_9ACTN</name>
<dbReference type="EMBL" id="QEIN01000313">
    <property type="protein sequence ID" value="RCV49733.1"/>
    <property type="molecule type" value="Genomic_DNA"/>
</dbReference>
<accession>A0A368SYP8</accession>
<dbReference type="OrthoDB" id="9767239at2"/>
<evidence type="ECO:0000256" key="3">
    <source>
        <dbReference type="SAM" id="SignalP"/>
    </source>
</evidence>
<reference evidence="4 5" key="1">
    <citation type="submission" date="2018-04" db="EMBL/GenBank/DDBJ databases">
        <title>Novel actinobacteria from marine sediment.</title>
        <authorList>
            <person name="Ng Z.Y."/>
            <person name="Tan G.Y.A."/>
        </authorList>
    </citation>
    <scope>NUCLEOTIDE SEQUENCE [LARGE SCALE GENOMIC DNA]</scope>
    <source>
        <strain evidence="4 5">TPS81</strain>
    </source>
</reference>